<evidence type="ECO:0000256" key="2">
    <source>
        <dbReference type="ARBA" id="ARBA00023125"/>
    </source>
</evidence>
<keyword evidence="1" id="KW-0805">Transcription regulation</keyword>
<dbReference type="RefSeq" id="WP_166227075.1">
    <property type="nucleotide sequence ID" value="NZ_CP049989.1"/>
</dbReference>
<name>A0A6G8IH52_9BURK</name>
<dbReference type="AlphaFoldDB" id="A0A6G8IH52"/>
<keyword evidence="2" id="KW-0238">DNA-binding</keyword>
<proteinExistence type="predicted"/>
<dbReference type="PRINTS" id="PR00035">
    <property type="entry name" value="HTHGNTR"/>
</dbReference>
<organism evidence="5 6">
    <name type="scientific">Hydrogenophaga crocea</name>
    <dbReference type="NCBI Taxonomy" id="2716225"/>
    <lineage>
        <taxon>Bacteria</taxon>
        <taxon>Pseudomonadati</taxon>
        <taxon>Pseudomonadota</taxon>
        <taxon>Betaproteobacteria</taxon>
        <taxon>Burkholderiales</taxon>
        <taxon>Comamonadaceae</taxon>
        <taxon>Hydrogenophaga</taxon>
    </lineage>
</organism>
<dbReference type="SUPFAM" id="SSF46785">
    <property type="entry name" value="Winged helix' DNA-binding domain"/>
    <property type="match status" value="1"/>
</dbReference>
<dbReference type="SMART" id="SM00345">
    <property type="entry name" value="HTH_GNTR"/>
    <property type="match status" value="1"/>
</dbReference>
<dbReference type="SUPFAM" id="SSF48008">
    <property type="entry name" value="GntR ligand-binding domain-like"/>
    <property type="match status" value="1"/>
</dbReference>
<dbReference type="CDD" id="cd07377">
    <property type="entry name" value="WHTH_GntR"/>
    <property type="match status" value="1"/>
</dbReference>
<accession>A0A6G8IH52</accession>
<gene>
    <name evidence="5" type="ORF">G9Q37_10110</name>
</gene>
<dbReference type="EMBL" id="CP049989">
    <property type="protein sequence ID" value="QIM52473.1"/>
    <property type="molecule type" value="Genomic_DNA"/>
</dbReference>
<dbReference type="InterPro" id="IPR036388">
    <property type="entry name" value="WH-like_DNA-bd_sf"/>
</dbReference>
<dbReference type="InterPro" id="IPR036390">
    <property type="entry name" value="WH_DNA-bd_sf"/>
</dbReference>
<sequence>MSLANPLRDAILDKLHSGQWRAGDRLPTERELSEQHGVSRTTVRKALLELKQQGLIEQTVGSGTYVAEHAGLRLGQRVVQDSSQTTSPAELMEARLALEPAIIEMAIRNANAADLRRMEQCCAEAEQAQTLEAFEHWDAELHQAIADAAHNSFVANVFQLMKTVRAQGDWGQLKKKSVTPERRLAYQAEHRAIVDALRERDAARAREHTLAHLLHVRQNLLGV</sequence>
<dbReference type="Gene3D" id="1.10.10.10">
    <property type="entry name" value="Winged helix-like DNA-binding domain superfamily/Winged helix DNA-binding domain"/>
    <property type="match status" value="1"/>
</dbReference>
<dbReference type="InterPro" id="IPR008920">
    <property type="entry name" value="TF_FadR/GntR_C"/>
</dbReference>
<dbReference type="Pfam" id="PF07729">
    <property type="entry name" value="FCD"/>
    <property type="match status" value="1"/>
</dbReference>
<protein>
    <submittedName>
        <fullName evidence="5">FadR family transcriptional regulator</fullName>
    </submittedName>
</protein>
<evidence type="ECO:0000259" key="4">
    <source>
        <dbReference type="PROSITE" id="PS50949"/>
    </source>
</evidence>
<evidence type="ECO:0000256" key="3">
    <source>
        <dbReference type="ARBA" id="ARBA00023163"/>
    </source>
</evidence>
<dbReference type="SMART" id="SM00895">
    <property type="entry name" value="FCD"/>
    <property type="match status" value="1"/>
</dbReference>
<evidence type="ECO:0000256" key="1">
    <source>
        <dbReference type="ARBA" id="ARBA00023015"/>
    </source>
</evidence>
<dbReference type="KEGG" id="hcz:G9Q37_10110"/>
<dbReference type="PROSITE" id="PS50949">
    <property type="entry name" value="HTH_GNTR"/>
    <property type="match status" value="1"/>
</dbReference>
<dbReference type="Gene3D" id="1.20.120.530">
    <property type="entry name" value="GntR ligand-binding domain-like"/>
    <property type="match status" value="1"/>
</dbReference>
<keyword evidence="6" id="KW-1185">Reference proteome</keyword>
<feature type="domain" description="HTH gntR-type" evidence="4">
    <location>
        <begin position="1"/>
        <end position="69"/>
    </location>
</feature>
<dbReference type="GO" id="GO:0003700">
    <property type="term" value="F:DNA-binding transcription factor activity"/>
    <property type="evidence" value="ECO:0007669"/>
    <property type="project" value="InterPro"/>
</dbReference>
<reference evidence="5 6" key="1">
    <citation type="submission" date="2020-03" db="EMBL/GenBank/DDBJ databases">
        <title>Hydrogenophaga sp. nov. isolated from cyanobacterial mat.</title>
        <authorList>
            <person name="Thorat V."/>
            <person name="Kirdat K."/>
            <person name="Tiwarekar B."/>
            <person name="Costa E.D."/>
            <person name="Yadav A."/>
        </authorList>
    </citation>
    <scope>NUCLEOTIDE SEQUENCE [LARGE SCALE GENOMIC DNA]</scope>
    <source>
        <strain evidence="5 6">BA0156</strain>
    </source>
</reference>
<dbReference type="PANTHER" id="PTHR43537:SF5">
    <property type="entry name" value="UXU OPERON TRANSCRIPTIONAL REGULATOR"/>
    <property type="match status" value="1"/>
</dbReference>
<dbReference type="InterPro" id="IPR011711">
    <property type="entry name" value="GntR_C"/>
</dbReference>
<dbReference type="PANTHER" id="PTHR43537">
    <property type="entry name" value="TRANSCRIPTIONAL REGULATOR, GNTR FAMILY"/>
    <property type="match status" value="1"/>
</dbReference>
<evidence type="ECO:0000313" key="6">
    <source>
        <dbReference type="Proteomes" id="UP000503162"/>
    </source>
</evidence>
<keyword evidence="3" id="KW-0804">Transcription</keyword>
<dbReference type="Pfam" id="PF00392">
    <property type="entry name" value="GntR"/>
    <property type="match status" value="1"/>
</dbReference>
<dbReference type="GO" id="GO:0003677">
    <property type="term" value="F:DNA binding"/>
    <property type="evidence" value="ECO:0007669"/>
    <property type="project" value="UniProtKB-KW"/>
</dbReference>
<evidence type="ECO:0000313" key="5">
    <source>
        <dbReference type="EMBL" id="QIM52473.1"/>
    </source>
</evidence>
<dbReference type="Proteomes" id="UP000503162">
    <property type="component" value="Chromosome"/>
</dbReference>
<dbReference type="InterPro" id="IPR000524">
    <property type="entry name" value="Tscrpt_reg_HTH_GntR"/>
</dbReference>